<dbReference type="GO" id="GO:0005886">
    <property type="term" value="C:plasma membrane"/>
    <property type="evidence" value="ECO:0007669"/>
    <property type="project" value="UniProtKB-SubCell"/>
</dbReference>
<dbReference type="CDD" id="cd06261">
    <property type="entry name" value="TM_PBP2"/>
    <property type="match status" value="1"/>
</dbReference>
<feature type="transmembrane region" description="Helical" evidence="7">
    <location>
        <begin position="196"/>
        <end position="218"/>
    </location>
</feature>
<evidence type="ECO:0000313" key="10">
    <source>
        <dbReference type="Proteomes" id="UP000236151"/>
    </source>
</evidence>
<comment type="caution">
    <text evidence="9">The sequence shown here is derived from an EMBL/GenBank/DDBJ whole genome shotgun (WGS) entry which is preliminary data.</text>
</comment>
<keyword evidence="10" id="KW-1185">Reference proteome</keyword>
<protein>
    <submittedName>
        <fullName evidence="9">Sugar ABC transporter permease</fullName>
    </submittedName>
</protein>
<dbReference type="Gene3D" id="1.10.3720.10">
    <property type="entry name" value="MetI-like"/>
    <property type="match status" value="1"/>
</dbReference>
<feature type="transmembrane region" description="Helical" evidence="7">
    <location>
        <begin position="23"/>
        <end position="47"/>
    </location>
</feature>
<dbReference type="AlphaFoldDB" id="A0A2K2FPR9"/>
<feature type="transmembrane region" description="Helical" evidence="7">
    <location>
        <begin position="272"/>
        <end position="292"/>
    </location>
</feature>
<dbReference type="Proteomes" id="UP000236151">
    <property type="component" value="Unassembled WGS sequence"/>
</dbReference>
<name>A0A2K2FPR9_9CLOT</name>
<dbReference type="PROSITE" id="PS50928">
    <property type="entry name" value="ABC_TM1"/>
    <property type="match status" value="1"/>
</dbReference>
<dbReference type="RefSeq" id="WP_103080606.1">
    <property type="nucleotide sequence ID" value="NZ_CP021850.1"/>
</dbReference>
<dbReference type="GO" id="GO:0055085">
    <property type="term" value="P:transmembrane transport"/>
    <property type="evidence" value="ECO:0007669"/>
    <property type="project" value="InterPro"/>
</dbReference>
<dbReference type="SUPFAM" id="SSF161098">
    <property type="entry name" value="MetI-like"/>
    <property type="match status" value="1"/>
</dbReference>
<evidence type="ECO:0000256" key="5">
    <source>
        <dbReference type="ARBA" id="ARBA00022989"/>
    </source>
</evidence>
<gene>
    <name evidence="9" type="ORF">CDQ84_04920</name>
</gene>
<evidence type="ECO:0000256" key="2">
    <source>
        <dbReference type="ARBA" id="ARBA00022448"/>
    </source>
</evidence>
<dbReference type="PANTHER" id="PTHR43744:SF9">
    <property type="entry name" value="POLYGALACTURONAN_RHAMNOGALACTURONAN TRANSPORT SYSTEM PERMEASE PROTEIN YTCP"/>
    <property type="match status" value="1"/>
</dbReference>
<feature type="transmembrane region" description="Helical" evidence="7">
    <location>
        <begin position="154"/>
        <end position="175"/>
    </location>
</feature>
<feature type="transmembrane region" description="Helical" evidence="7">
    <location>
        <begin position="122"/>
        <end position="142"/>
    </location>
</feature>
<dbReference type="InterPro" id="IPR000515">
    <property type="entry name" value="MetI-like"/>
</dbReference>
<evidence type="ECO:0000256" key="7">
    <source>
        <dbReference type="RuleBase" id="RU363032"/>
    </source>
</evidence>
<evidence type="ECO:0000256" key="1">
    <source>
        <dbReference type="ARBA" id="ARBA00004651"/>
    </source>
</evidence>
<evidence type="ECO:0000256" key="3">
    <source>
        <dbReference type="ARBA" id="ARBA00022475"/>
    </source>
</evidence>
<feature type="transmembrane region" description="Helical" evidence="7">
    <location>
        <begin position="91"/>
        <end position="110"/>
    </location>
</feature>
<evidence type="ECO:0000313" key="9">
    <source>
        <dbReference type="EMBL" id="PNU00772.1"/>
    </source>
</evidence>
<evidence type="ECO:0000256" key="6">
    <source>
        <dbReference type="ARBA" id="ARBA00023136"/>
    </source>
</evidence>
<keyword evidence="6 7" id="KW-0472">Membrane</keyword>
<dbReference type="Pfam" id="PF00528">
    <property type="entry name" value="BPD_transp_1"/>
    <property type="match status" value="1"/>
</dbReference>
<keyword evidence="3" id="KW-1003">Cell membrane</keyword>
<dbReference type="OrthoDB" id="157184at2"/>
<evidence type="ECO:0000259" key="8">
    <source>
        <dbReference type="PROSITE" id="PS50928"/>
    </source>
</evidence>
<keyword evidence="4 7" id="KW-0812">Transmembrane</keyword>
<sequence>MTVTKTAAKSKKRRIKDPIEDRILYAVTYTLVFLFVLLVLYPIIFVISASFSSATAVSTGKVILWPVDPSLDGYKAVFSHKRILTSFRNTVFYTVAGTFINVVMTLIAAYPLSRPRFQGKRFYMLLFVFTMFFSGGLIPTYILMTQIKFVNTIWAMLIPGALSVYNMIIVRTFILSNIPNELLESAKMDGCSDIRYLVSIVIPLSKAVIAVITLFYAVGHWNSYFSALIYLNNPKLYPLQLVLRDILVQNEIASNDFKSTAFMEAKQNLAALLKYSLIVVSSVPIIVVYPFAQKYFIKGVMVGSLKG</sequence>
<dbReference type="PANTHER" id="PTHR43744">
    <property type="entry name" value="ABC TRANSPORTER PERMEASE PROTEIN MG189-RELATED-RELATED"/>
    <property type="match status" value="1"/>
</dbReference>
<dbReference type="KEGG" id="cthd:CDO33_06930"/>
<keyword evidence="5 7" id="KW-1133">Transmembrane helix</keyword>
<keyword evidence="2 7" id="KW-0813">Transport</keyword>
<organism evidence="9 10">
    <name type="scientific">Clostridium thermosuccinogenes</name>
    <dbReference type="NCBI Taxonomy" id="84032"/>
    <lineage>
        <taxon>Bacteria</taxon>
        <taxon>Bacillati</taxon>
        <taxon>Bacillota</taxon>
        <taxon>Clostridia</taxon>
        <taxon>Eubacteriales</taxon>
        <taxon>Clostridiaceae</taxon>
        <taxon>Clostridium</taxon>
    </lineage>
</organism>
<feature type="domain" description="ABC transmembrane type-1" evidence="8">
    <location>
        <begin position="87"/>
        <end position="288"/>
    </location>
</feature>
<reference evidence="9 10" key="1">
    <citation type="submission" date="2017-06" db="EMBL/GenBank/DDBJ databases">
        <title>Investigating the central metabolism of Clostridium thermosuccinogenes.</title>
        <authorList>
            <person name="Koendjbiharie J.G."/>
            <person name="van Kranenburg R."/>
        </authorList>
    </citation>
    <scope>NUCLEOTIDE SEQUENCE [LARGE SCALE GENOMIC DNA]</scope>
    <source>
        <strain evidence="9 10">DSM 5806</strain>
    </source>
</reference>
<accession>A0A2K2FPR9</accession>
<proteinExistence type="inferred from homology"/>
<evidence type="ECO:0000256" key="4">
    <source>
        <dbReference type="ARBA" id="ARBA00022692"/>
    </source>
</evidence>
<comment type="subcellular location">
    <subcellularLocation>
        <location evidence="1 7">Cell membrane</location>
        <topology evidence="1 7">Multi-pass membrane protein</topology>
    </subcellularLocation>
</comment>
<dbReference type="InterPro" id="IPR035906">
    <property type="entry name" value="MetI-like_sf"/>
</dbReference>
<dbReference type="EMBL" id="NIOJ01000007">
    <property type="protein sequence ID" value="PNU00772.1"/>
    <property type="molecule type" value="Genomic_DNA"/>
</dbReference>
<comment type="similarity">
    <text evidence="7">Belongs to the binding-protein-dependent transport system permease family.</text>
</comment>